<organism evidence="2 3">
    <name type="scientific">Knoellia koreensis</name>
    <dbReference type="NCBI Taxonomy" id="2730921"/>
    <lineage>
        <taxon>Bacteria</taxon>
        <taxon>Bacillati</taxon>
        <taxon>Actinomycetota</taxon>
        <taxon>Actinomycetes</taxon>
        <taxon>Micrococcales</taxon>
        <taxon>Intrasporangiaceae</taxon>
        <taxon>Knoellia</taxon>
    </lineage>
</organism>
<gene>
    <name evidence="2" type="ORF">HJG52_13235</name>
</gene>
<dbReference type="AlphaFoldDB" id="A0A849HB63"/>
<dbReference type="Proteomes" id="UP000588586">
    <property type="component" value="Unassembled WGS sequence"/>
</dbReference>
<protein>
    <recommendedName>
        <fullName evidence="4">Transposase</fullName>
    </recommendedName>
</protein>
<keyword evidence="1" id="KW-0175">Coiled coil</keyword>
<keyword evidence="3" id="KW-1185">Reference proteome</keyword>
<dbReference type="EMBL" id="JABEPQ010000002">
    <property type="protein sequence ID" value="NNM46966.1"/>
    <property type="molecule type" value="Genomic_DNA"/>
</dbReference>
<dbReference type="RefSeq" id="WP_171243997.1">
    <property type="nucleotide sequence ID" value="NZ_JABEPQ010000002.1"/>
</dbReference>
<evidence type="ECO:0000256" key="1">
    <source>
        <dbReference type="SAM" id="Coils"/>
    </source>
</evidence>
<proteinExistence type="predicted"/>
<accession>A0A849HB63</accession>
<dbReference type="SUPFAM" id="SSF46689">
    <property type="entry name" value="Homeodomain-like"/>
    <property type="match status" value="1"/>
</dbReference>
<comment type="caution">
    <text evidence="2">The sequence shown here is derived from an EMBL/GenBank/DDBJ whole genome shotgun (WGS) entry which is preliminary data.</text>
</comment>
<reference evidence="2 3" key="1">
    <citation type="submission" date="2020-04" db="EMBL/GenBank/DDBJ databases">
        <title>Knoellia sp. isolate from air conditioner.</title>
        <authorList>
            <person name="Chea S."/>
            <person name="Kim D.-U."/>
        </authorList>
    </citation>
    <scope>NUCLEOTIDE SEQUENCE [LARGE SCALE GENOMIC DNA]</scope>
    <source>
        <strain evidence="2 3">DB2414S</strain>
    </source>
</reference>
<dbReference type="Gene3D" id="1.10.10.10">
    <property type="entry name" value="Winged helix-like DNA-binding domain superfamily/Winged helix DNA-binding domain"/>
    <property type="match status" value="1"/>
</dbReference>
<evidence type="ECO:0008006" key="4">
    <source>
        <dbReference type="Google" id="ProtNLM"/>
    </source>
</evidence>
<dbReference type="InterPro" id="IPR036388">
    <property type="entry name" value="WH-like_DNA-bd_sf"/>
</dbReference>
<sequence length="104" mass="11235">MPKKYDAATKERAVRMVQEQLPEFGGSLTKTCAAVGARLGLSKDTVRGWCRREPDATAAGGALSAAEREEIKALKAKVRRLEEDNSILQAAATFFAGALDPRSR</sequence>
<feature type="coiled-coil region" evidence="1">
    <location>
        <begin position="64"/>
        <end position="91"/>
    </location>
</feature>
<dbReference type="InterPro" id="IPR009057">
    <property type="entry name" value="Homeodomain-like_sf"/>
</dbReference>
<evidence type="ECO:0000313" key="3">
    <source>
        <dbReference type="Proteomes" id="UP000588586"/>
    </source>
</evidence>
<evidence type="ECO:0000313" key="2">
    <source>
        <dbReference type="EMBL" id="NNM46966.1"/>
    </source>
</evidence>
<name>A0A849HB63_9MICO</name>